<organism evidence="2 3">
    <name type="scientific">Geoanaerobacter pelophilus</name>
    <dbReference type="NCBI Taxonomy" id="60036"/>
    <lineage>
        <taxon>Bacteria</taxon>
        <taxon>Pseudomonadati</taxon>
        <taxon>Thermodesulfobacteriota</taxon>
        <taxon>Desulfuromonadia</taxon>
        <taxon>Geobacterales</taxon>
        <taxon>Geobacteraceae</taxon>
        <taxon>Geoanaerobacter</taxon>
    </lineage>
</organism>
<protein>
    <recommendedName>
        <fullName evidence="4">Outer membrane protein beta-barrel domain-containing protein</fullName>
    </recommendedName>
</protein>
<comment type="caution">
    <text evidence="2">The sequence shown here is derived from an EMBL/GenBank/DDBJ whole genome shotgun (WGS) entry which is preliminary data.</text>
</comment>
<dbReference type="AlphaFoldDB" id="A0AAW4L6E3"/>
<name>A0AAW4L6E3_9BACT</name>
<gene>
    <name evidence="2" type="ORF">KI809_18785</name>
</gene>
<sequence>MGLLTKLRNRLTTERQQIDWGRTALLVALILAVFAALWQWAMPEIRTITSIEFRAVPQIHRVESVKRVNVPCPESGIVVLDKAAVAKKMPLLGLSGGDITAWQKQDREEGISPAPAGTQPNTQVTATADIPQSDNGVEIVSLIDLQTGESQIVAKEKAAPWFQFRNDAAAGIRYGLNQRLENSGSVYGRWDFLRVKDVYLSGNVDVTTGGDAHLQLGAEYRW</sequence>
<evidence type="ECO:0000313" key="2">
    <source>
        <dbReference type="EMBL" id="MBT0666359.1"/>
    </source>
</evidence>
<proteinExistence type="predicted"/>
<keyword evidence="1" id="KW-0472">Membrane</keyword>
<dbReference type="RefSeq" id="WP_214173133.1">
    <property type="nucleotide sequence ID" value="NZ_JAHCVJ010000011.1"/>
</dbReference>
<accession>A0AAW4L6E3</accession>
<keyword evidence="1" id="KW-1133">Transmembrane helix</keyword>
<dbReference type="EMBL" id="JAHCVJ010000011">
    <property type="protein sequence ID" value="MBT0666359.1"/>
    <property type="molecule type" value="Genomic_DNA"/>
</dbReference>
<evidence type="ECO:0000313" key="3">
    <source>
        <dbReference type="Proteomes" id="UP000811899"/>
    </source>
</evidence>
<feature type="transmembrane region" description="Helical" evidence="1">
    <location>
        <begin position="20"/>
        <end position="41"/>
    </location>
</feature>
<evidence type="ECO:0008006" key="4">
    <source>
        <dbReference type="Google" id="ProtNLM"/>
    </source>
</evidence>
<evidence type="ECO:0000256" key="1">
    <source>
        <dbReference type="SAM" id="Phobius"/>
    </source>
</evidence>
<keyword evidence="3" id="KW-1185">Reference proteome</keyword>
<reference evidence="2 3" key="1">
    <citation type="submission" date="2021-05" db="EMBL/GenBank/DDBJ databases">
        <title>The draft genome of Geobacter pelophilus DSM 12255.</title>
        <authorList>
            <person name="Xu Z."/>
            <person name="Masuda Y."/>
            <person name="Itoh H."/>
            <person name="Senoo K."/>
        </authorList>
    </citation>
    <scope>NUCLEOTIDE SEQUENCE [LARGE SCALE GENOMIC DNA]</scope>
    <source>
        <strain evidence="2 3">DSM 12255</strain>
    </source>
</reference>
<keyword evidence="1" id="KW-0812">Transmembrane</keyword>
<dbReference type="Proteomes" id="UP000811899">
    <property type="component" value="Unassembled WGS sequence"/>
</dbReference>